<gene>
    <name evidence="3" type="ORF">Amac_078050</name>
</gene>
<accession>A0A5M3X7P2</accession>
<keyword evidence="1" id="KW-1133">Transmembrane helix</keyword>
<sequence>MESPSIEPHPEGDPMALRQLISGAATALVVAAGLVTIAAAPASAAVTRAQIVSVAQTELNNASRNYGAGPQGQWGVCNYYTGYFRTWKPATAACPTTDGVRWRESDWCADFAKYVWKNAGVTYANIAEGSGGVLTGVAASFKDYGTTYGTWHTRSSGYTPQPGDAVVFDWEGDGVINHVGIVSSANASTVFTIEGNSGTPSMTRARSYTRSSASIVGYSAPVGVGSTPTQPPAPGKYWVDTFAAAAGYSTPGGTRTGTLNAGTNYVYCKVWGPIVQVSGAYNHWWLRTDLDSGSPWQNQYVSAYYLSRWGNDEAKDNSGVVIPDC</sequence>
<keyword evidence="1" id="KW-0472">Membrane</keyword>
<feature type="domain" description="Peptidase C51" evidence="2">
    <location>
        <begin position="83"/>
        <end position="220"/>
    </location>
</feature>
<dbReference type="PROSITE" id="PS50911">
    <property type="entry name" value="CHAP"/>
    <property type="match status" value="1"/>
</dbReference>
<comment type="caution">
    <text evidence="3">The sequence shown here is derived from an EMBL/GenBank/DDBJ whole genome shotgun (WGS) entry which is preliminary data.</text>
</comment>
<keyword evidence="1" id="KW-0812">Transmembrane</keyword>
<dbReference type="Proteomes" id="UP000331127">
    <property type="component" value="Unassembled WGS sequence"/>
</dbReference>
<keyword evidence="4" id="KW-1185">Reference proteome</keyword>
<dbReference type="AlphaFoldDB" id="A0A5M3X7P2"/>
<proteinExistence type="predicted"/>
<dbReference type="InterPro" id="IPR038765">
    <property type="entry name" value="Papain-like_cys_pep_sf"/>
</dbReference>
<evidence type="ECO:0000256" key="1">
    <source>
        <dbReference type="SAM" id="Phobius"/>
    </source>
</evidence>
<organism evidence="3 4">
    <name type="scientific">Acrocarpospora macrocephala</name>
    <dbReference type="NCBI Taxonomy" id="150177"/>
    <lineage>
        <taxon>Bacteria</taxon>
        <taxon>Bacillati</taxon>
        <taxon>Actinomycetota</taxon>
        <taxon>Actinomycetes</taxon>
        <taxon>Streptosporangiales</taxon>
        <taxon>Streptosporangiaceae</taxon>
        <taxon>Acrocarpospora</taxon>
    </lineage>
</organism>
<evidence type="ECO:0000259" key="2">
    <source>
        <dbReference type="PROSITE" id="PS50911"/>
    </source>
</evidence>
<feature type="transmembrane region" description="Helical" evidence="1">
    <location>
        <begin position="20"/>
        <end position="40"/>
    </location>
</feature>
<reference evidence="3 4" key="1">
    <citation type="submission" date="2019-10" db="EMBL/GenBank/DDBJ databases">
        <title>Whole genome shotgun sequence of Acrocarpospora macrocephala NBRC 16266.</title>
        <authorList>
            <person name="Ichikawa N."/>
            <person name="Kimura A."/>
            <person name="Kitahashi Y."/>
            <person name="Komaki H."/>
            <person name="Oguchi A."/>
        </authorList>
    </citation>
    <scope>NUCLEOTIDE SEQUENCE [LARGE SCALE GENOMIC DNA]</scope>
    <source>
        <strain evidence="3 4">NBRC 16266</strain>
    </source>
</reference>
<dbReference type="Pfam" id="PF05257">
    <property type="entry name" value="CHAP"/>
    <property type="match status" value="1"/>
</dbReference>
<dbReference type="Gene3D" id="3.90.1720.10">
    <property type="entry name" value="endopeptidase domain like (from Nostoc punctiforme)"/>
    <property type="match status" value="1"/>
</dbReference>
<evidence type="ECO:0000313" key="4">
    <source>
        <dbReference type="Proteomes" id="UP000331127"/>
    </source>
</evidence>
<dbReference type="SUPFAM" id="SSF54001">
    <property type="entry name" value="Cysteine proteinases"/>
    <property type="match status" value="1"/>
</dbReference>
<dbReference type="EMBL" id="BLAE01000055">
    <property type="protein sequence ID" value="GES14208.1"/>
    <property type="molecule type" value="Genomic_DNA"/>
</dbReference>
<evidence type="ECO:0000313" key="3">
    <source>
        <dbReference type="EMBL" id="GES14208.1"/>
    </source>
</evidence>
<name>A0A5M3X7P2_9ACTN</name>
<protein>
    <recommendedName>
        <fullName evidence="2">Peptidase C51 domain-containing protein</fullName>
    </recommendedName>
</protein>
<dbReference type="InterPro" id="IPR007921">
    <property type="entry name" value="CHAP_dom"/>
</dbReference>